<dbReference type="NCBIfam" id="TIGR02432">
    <property type="entry name" value="lysidine_TilS_N"/>
    <property type="match status" value="1"/>
</dbReference>
<dbReference type="AlphaFoldDB" id="A0A1S8D622"/>
<dbReference type="STRING" id="207340.APZ41_010555"/>
<dbReference type="GO" id="GO:0032267">
    <property type="term" value="F:tRNA(Ile)-lysidine synthase activity"/>
    <property type="evidence" value="ECO:0007669"/>
    <property type="project" value="UniProtKB-EC"/>
</dbReference>
<accession>A0A1S8D622</accession>
<evidence type="ECO:0000313" key="8">
    <source>
        <dbReference type="EMBL" id="ONH83194.1"/>
    </source>
</evidence>
<dbReference type="OrthoDB" id="9807403at2"/>
<dbReference type="Proteomes" id="UP000054844">
    <property type="component" value="Unassembled WGS sequence"/>
</dbReference>
<evidence type="ECO:0000256" key="3">
    <source>
        <dbReference type="ARBA" id="ARBA00022741"/>
    </source>
</evidence>
<keyword evidence="2 6" id="KW-0819">tRNA processing</keyword>
<proteinExistence type="inferred from homology"/>
<sequence length="398" mass="41186">MPAGGPVGEEEFAALMAPLGPFAPSPRLAVGVSGGPDSLATFLLAHRWAMARGGSALALVADHGLRPDSAAEAEAVAGRLQARGHEVRILSLGLPSGPALHERARRARLAALEAAAAEAGAPWLLLGHHRRDQAETLLFRLLRGSGETGLAAMAPARALPNVMVLRPLLDMPVARLEATVAGAGLEPVRDPSNGDPRFARARLRAALGDPSGDAAGTQALALAADAFARRRARGEAAVAERLALAAVFRPEGWVRLDAVSLGRDAVARLALSRLLRSVSGQPHPPPREGVERLLAQGGGTLGGALWRGRVLCREPAACAPPVEARRGASWDGRWHLDRDVPGATLGAPGADLAWLEPAARRDLPAVVLRGCPALRHGDGRVELLPGGVSFQPAGGPPA</sequence>
<keyword evidence="4 6" id="KW-0067">ATP-binding</keyword>
<evidence type="ECO:0000313" key="9">
    <source>
        <dbReference type="Proteomes" id="UP000054844"/>
    </source>
</evidence>
<dbReference type="Gene3D" id="3.40.50.620">
    <property type="entry name" value="HUPs"/>
    <property type="match status" value="1"/>
</dbReference>
<evidence type="ECO:0000256" key="6">
    <source>
        <dbReference type="HAMAP-Rule" id="MF_01161"/>
    </source>
</evidence>
<comment type="similarity">
    <text evidence="6">Belongs to the tRNA(Ile)-lysidine synthase family.</text>
</comment>
<dbReference type="InterPro" id="IPR014729">
    <property type="entry name" value="Rossmann-like_a/b/a_fold"/>
</dbReference>
<comment type="catalytic activity">
    <reaction evidence="5 6">
        <text>cytidine(34) in tRNA(Ile2) + L-lysine + ATP = lysidine(34) in tRNA(Ile2) + AMP + diphosphate + H(+)</text>
        <dbReference type="Rhea" id="RHEA:43744"/>
        <dbReference type="Rhea" id="RHEA-COMP:10625"/>
        <dbReference type="Rhea" id="RHEA-COMP:10670"/>
        <dbReference type="ChEBI" id="CHEBI:15378"/>
        <dbReference type="ChEBI" id="CHEBI:30616"/>
        <dbReference type="ChEBI" id="CHEBI:32551"/>
        <dbReference type="ChEBI" id="CHEBI:33019"/>
        <dbReference type="ChEBI" id="CHEBI:82748"/>
        <dbReference type="ChEBI" id="CHEBI:83665"/>
        <dbReference type="ChEBI" id="CHEBI:456215"/>
        <dbReference type="EC" id="6.3.4.19"/>
    </reaction>
</comment>
<dbReference type="InterPro" id="IPR012094">
    <property type="entry name" value="tRNA_Ile_lys_synt"/>
</dbReference>
<comment type="domain">
    <text evidence="6">The N-terminal region contains the highly conserved SGGXDS motif, predicted to be a P-loop motif involved in ATP binding.</text>
</comment>
<feature type="binding site" evidence="6">
    <location>
        <begin position="33"/>
        <end position="38"/>
    </location>
    <ligand>
        <name>ATP</name>
        <dbReference type="ChEBI" id="CHEBI:30616"/>
    </ligand>
</feature>
<dbReference type="GO" id="GO:0005524">
    <property type="term" value="F:ATP binding"/>
    <property type="evidence" value="ECO:0007669"/>
    <property type="project" value="UniProtKB-UniRule"/>
</dbReference>
<dbReference type="GO" id="GO:0006400">
    <property type="term" value="P:tRNA modification"/>
    <property type="evidence" value="ECO:0007669"/>
    <property type="project" value="UniProtKB-UniRule"/>
</dbReference>
<dbReference type="RefSeq" id="WP_076970264.1">
    <property type="nucleotide sequence ID" value="NZ_LLWF02000029.1"/>
</dbReference>
<evidence type="ECO:0000256" key="4">
    <source>
        <dbReference type="ARBA" id="ARBA00022840"/>
    </source>
</evidence>
<organism evidence="8 9">
    <name type="scientific">Roseomonas mucosa</name>
    <dbReference type="NCBI Taxonomy" id="207340"/>
    <lineage>
        <taxon>Bacteria</taxon>
        <taxon>Pseudomonadati</taxon>
        <taxon>Pseudomonadota</taxon>
        <taxon>Alphaproteobacteria</taxon>
        <taxon>Acetobacterales</taxon>
        <taxon>Roseomonadaceae</taxon>
        <taxon>Roseomonas</taxon>
    </lineage>
</organism>
<evidence type="ECO:0000256" key="2">
    <source>
        <dbReference type="ARBA" id="ARBA00022694"/>
    </source>
</evidence>
<keyword evidence="6" id="KW-0963">Cytoplasm</keyword>
<dbReference type="InterPro" id="IPR012795">
    <property type="entry name" value="tRNA_Ile_lys_synt_N"/>
</dbReference>
<evidence type="ECO:0000259" key="7">
    <source>
        <dbReference type="Pfam" id="PF01171"/>
    </source>
</evidence>
<dbReference type="CDD" id="cd01992">
    <property type="entry name" value="TilS_N"/>
    <property type="match status" value="1"/>
</dbReference>
<dbReference type="GO" id="GO:0005737">
    <property type="term" value="C:cytoplasm"/>
    <property type="evidence" value="ECO:0007669"/>
    <property type="project" value="UniProtKB-SubCell"/>
</dbReference>
<keyword evidence="1 6" id="KW-0436">Ligase</keyword>
<comment type="subcellular location">
    <subcellularLocation>
        <location evidence="6">Cytoplasm</location>
    </subcellularLocation>
</comment>
<dbReference type="SUPFAM" id="SSF52402">
    <property type="entry name" value="Adenine nucleotide alpha hydrolases-like"/>
    <property type="match status" value="1"/>
</dbReference>
<comment type="caution">
    <text evidence="8">The sequence shown here is derived from an EMBL/GenBank/DDBJ whole genome shotgun (WGS) entry which is preliminary data.</text>
</comment>
<name>A0A1S8D622_9PROT</name>
<dbReference type="PANTHER" id="PTHR43033:SF5">
    <property type="entry name" value="TRNA(ILE)-LYSIDINE SYNTHETASE"/>
    <property type="match status" value="1"/>
</dbReference>
<dbReference type="PANTHER" id="PTHR43033">
    <property type="entry name" value="TRNA(ILE)-LYSIDINE SYNTHASE-RELATED"/>
    <property type="match status" value="1"/>
</dbReference>
<protein>
    <recommendedName>
        <fullName evidence="6">tRNA(Ile)-lysidine synthase</fullName>
        <ecNumber evidence="6">6.3.4.19</ecNumber>
    </recommendedName>
    <alternativeName>
        <fullName evidence="6">tRNA(Ile)-2-lysyl-cytidine synthase</fullName>
    </alternativeName>
    <alternativeName>
        <fullName evidence="6">tRNA(Ile)-lysidine synthetase</fullName>
    </alternativeName>
</protein>
<dbReference type="HAMAP" id="MF_01161">
    <property type="entry name" value="tRNA_Ile_lys_synt"/>
    <property type="match status" value="1"/>
</dbReference>
<feature type="domain" description="tRNA(Ile)-lysidine/2-thiocytidine synthase N-terminal" evidence="7">
    <location>
        <begin position="28"/>
        <end position="205"/>
    </location>
</feature>
<dbReference type="InterPro" id="IPR011063">
    <property type="entry name" value="TilS/TtcA_N"/>
</dbReference>
<comment type="function">
    <text evidence="6">Ligates lysine onto the cytidine present at position 34 of the AUA codon-specific tRNA(Ile) that contains the anticodon CAU, in an ATP-dependent manner. Cytidine is converted to lysidine, thus changing the amino acid specificity of the tRNA from methionine to isoleucine.</text>
</comment>
<gene>
    <name evidence="6" type="primary">tilS</name>
    <name evidence="8" type="ORF">APZ41_010555</name>
</gene>
<reference evidence="8" key="1">
    <citation type="submission" date="2016-12" db="EMBL/GenBank/DDBJ databases">
        <title>Draft genome sequence of Roseomonas mucosa strain AU37, isolated from a peripheral intravenous catheter.</title>
        <authorList>
            <person name="Choudhury M.A."/>
            <person name="Sidjabat H.E."/>
            <person name="Wailan A.M."/>
            <person name="Zhang L."/>
            <person name="Marsh N.M."/>
            <person name="Rickard C.M."/>
            <person name="Davies M."/>
            <person name="Mcmillan D.J."/>
        </authorList>
    </citation>
    <scope>NUCLEOTIDE SEQUENCE [LARGE SCALE GENOMIC DNA]</scope>
    <source>
        <strain evidence="8">AU37</strain>
    </source>
</reference>
<dbReference type="EMBL" id="LLWF02000029">
    <property type="protein sequence ID" value="ONH83194.1"/>
    <property type="molecule type" value="Genomic_DNA"/>
</dbReference>
<keyword evidence="9" id="KW-1185">Reference proteome</keyword>
<dbReference type="EC" id="6.3.4.19" evidence="6"/>
<dbReference type="Pfam" id="PF01171">
    <property type="entry name" value="ATP_bind_3"/>
    <property type="match status" value="1"/>
</dbReference>
<keyword evidence="3 6" id="KW-0547">Nucleotide-binding</keyword>
<evidence type="ECO:0000256" key="5">
    <source>
        <dbReference type="ARBA" id="ARBA00048539"/>
    </source>
</evidence>
<evidence type="ECO:0000256" key="1">
    <source>
        <dbReference type="ARBA" id="ARBA00022598"/>
    </source>
</evidence>